<gene>
    <name evidence="2" type="ORF">N656DRAFT_769632</name>
</gene>
<evidence type="ECO:0000256" key="1">
    <source>
        <dbReference type="SAM" id="MobiDB-lite"/>
    </source>
</evidence>
<protein>
    <submittedName>
        <fullName evidence="2">Uncharacterized protein</fullName>
    </submittedName>
</protein>
<dbReference type="AlphaFoldDB" id="A0AAN6TB56"/>
<feature type="region of interest" description="Disordered" evidence="1">
    <location>
        <begin position="264"/>
        <end position="343"/>
    </location>
</feature>
<proteinExistence type="predicted"/>
<feature type="compositionally biased region" description="Polar residues" evidence="1">
    <location>
        <begin position="165"/>
        <end position="178"/>
    </location>
</feature>
<feature type="compositionally biased region" description="Polar residues" evidence="1">
    <location>
        <begin position="59"/>
        <end position="70"/>
    </location>
</feature>
<feature type="compositionally biased region" description="Polar residues" evidence="1">
    <location>
        <begin position="143"/>
        <end position="152"/>
    </location>
</feature>
<reference evidence="2" key="1">
    <citation type="journal article" date="2023" name="Mol. Phylogenet. Evol.">
        <title>Genome-scale phylogeny and comparative genomics of the fungal order Sordariales.</title>
        <authorList>
            <person name="Hensen N."/>
            <person name="Bonometti L."/>
            <person name="Westerberg I."/>
            <person name="Brannstrom I.O."/>
            <person name="Guillou S."/>
            <person name="Cros-Aarteil S."/>
            <person name="Calhoun S."/>
            <person name="Haridas S."/>
            <person name="Kuo A."/>
            <person name="Mondo S."/>
            <person name="Pangilinan J."/>
            <person name="Riley R."/>
            <person name="LaButti K."/>
            <person name="Andreopoulos B."/>
            <person name="Lipzen A."/>
            <person name="Chen C."/>
            <person name="Yan M."/>
            <person name="Daum C."/>
            <person name="Ng V."/>
            <person name="Clum A."/>
            <person name="Steindorff A."/>
            <person name="Ohm R.A."/>
            <person name="Martin F."/>
            <person name="Silar P."/>
            <person name="Natvig D.O."/>
            <person name="Lalanne C."/>
            <person name="Gautier V."/>
            <person name="Ament-Velasquez S.L."/>
            <person name="Kruys A."/>
            <person name="Hutchinson M.I."/>
            <person name="Powell A.J."/>
            <person name="Barry K."/>
            <person name="Miller A.N."/>
            <person name="Grigoriev I.V."/>
            <person name="Debuchy R."/>
            <person name="Gladieux P."/>
            <person name="Hiltunen Thoren M."/>
            <person name="Johannesson H."/>
        </authorList>
    </citation>
    <scope>NUCLEOTIDE SEQUENCE</scope>
    <source>
        <strain evidence="2">CBS 508.74</strain>
    </source>
</reference>
<accession>A0AAN6TB56</accession>
<name>A0AAN6TB56_9PEZI</name>
<feature type="region of interest" description="Disordered" evidence="1">
    <location>
        <begin position="123"/>
        <end position="192"/>
    </location>
</feature>
<dbReference type="RefSeq" id="XP_064668692.1">
    <property type="nucleotide sequence ID" value="XM_064813719.1"/>
</dbReference>
<feature type="region of interest" description="Disordered" evidence="1">
    <location>
        <begin position="44"/>
        <end position="94"/>
    </location>
</feature>
<dbReference type="GeneID" id="89937844"/>
<feature type="compositionally biased region" description="Low complexity" evidence="1">
    <location>
        <begin position="270"/>
        <end position="293"/>
    </location>
</feature>
<evidence type="ECO:0000313" key="3">
    <source>
        <dbReference type="Proteomes" id="UP001302812"/>
    </source>
</evidence>
<dbReference type="EMBL" id="MU853347">
    <property type="protein sequence ID" value="KAK4111122.1"/>
    <property type="molecule type" value="Genomic_DNA"/>
</dbReference>
<sequence>MLGHLLCPWQSLDKTPAAPAEDDQVSFLTVESIDEIEQYLGDVGRGADYPLYRPRRRSQPYQNRSTSSQEDQADLVLPDFRRGRPFKPRYFNSPKKTAEQLRTLSTIWEASLDDIQKAYCQTTQQPPMDSSGQQAGSSQESANVSRQQNAQAPTTSSTPPVPSPDAQSPSVRSTSACPSLTVPPALSPLTASRLSPDVRTCSFKPTGLAHTGKTILSHDRGLHIRPVSLIPDNPYGYPLPPPFRHNWDIPNRRAAVNSVDPSRVLRAGYTGPPTGSRPRPTASIIETSSTATTPNVTSSLDDSAKTGPNGVDGLTTGPSPPGDSVASQVQREGEKEGDGRQGE</sequence>
<feature type="compositionally biased region" description="Basic and acidic residues" evidence="1">
    <location>
        <begin position="331"/>
        <end position="343"/>
    </location>
</feature>
<comment type="caution">
    <text evidence="2">The sequence shown here is derived from an EMBL/GenBank/DDBJ whole genome shotgun (WGS) entry which is preliminary data.</text>
</comment>
<reference evidence="2" key="2">
    <citation type="submission" date="2023-05" db="EMBL/GenBank/DDBJ databases">
        <authorList>
            <consortium name="Lawrence Berkeley National Laboratory"/>
            <person name="Steindorff A."/>
            <person name="Hensen N."/>
            <person name="Bonometti L."/>
            <person name="Westerberg I."/>
            <person name="Brannstrom I.O."/>
            <person name="Guillou S."/>
            <person name="Cros-Aarteil S."/>
            <person name="Calhoun S."/>
            <person name="Haridas S."/>
            <person name="Kuo A."/>
            <person name="Mondo S."/>
            <person name="Pangilinan J."/>
            <person name="Riley R."/>
            <person name="Labutti K."/>
            <person name="Andreopoulos B."/>
            <person name="Lipzen A."/>
            <person name="Chen C."/>
            <person name="Yanf M."/>
            <person name="Daum C."/>
            <person name="Ng V."/>
            <person name="Clum A."/>
            <person name="Ohm R."/>
            <person name="Martin F."/>
            <person name="Silar P."/>
            <person name="Natvig D."/>
            <person name="Lalanne C."/>
            <person name="Gautier V."/>
            <person name="Ament-Velasquez S.L."/>
            <person name="Kruys A."/>
            <person name="Hutchinson M.I."/>
            <person name="Powell A.J."/>
            <person name="Barry K."/>
            <person name="Miller A.N."/>
            <person name="Grigoriev I.V."/>
            <person name="Debuchy R."/>
            <person name="Gladieux P."/>
            <person name="Thoren M.H."/>
            <person name="Johannesson H."/>
        </authorList>
    </citation>
    <scope>NUCLEOTIDE SEQUENCE</scope>
    <source>
        <strain evidence="2">CBS 508.74</strain>
    </source>
</reference>
<feature type="compositionally biased region" description="Low complexity" evidence="1">
    <location>
        <begin position="130"/>
        <end position="142"/>
    </location>
</feature>
<evidence type="ECO:0000313" key="2">
    <source>
        <dbReference type="EMBL" id="KAK4111122.1"/>
    </source>
</evidence>
<dbReference type="Proteomes" id="UP001302812">
    <property type="component" value="Unassembled WGS sequence"/>
</dbReference>
<organism evidence="2 3">
    <name type="scientific">Canariomyces notabilis</name>
    <dbReference type="NCBI Taxonomy" id="2074819"/>
    <lineage>
        <taxon>Eukaryota</taxon>
        <taxon>Fungi</taxon>
        <taxon>Dikarya</taxon>
        <taxon>Ascomycota</taxon>
        <taxon>Pezizomycotina</taxon>
        <taxon>Sordariomycetes</taxon>
        <taxon>Sordariomycetidae</taxon>
        <taxon>Sordariales</taxon>
        <taxon>Chaetomiaceae</taxon>
        <taxon>Canariomyces</taxon>
    </lineage>
</organism>
<keyword evidence="3" id="KW-1185">Reference proteome</keyword>